<protein>
    <submittedName>
        <fullName evidence="4">Miniconductance mechanosensitive channel MscM</fullName>
    </submittedName>
</protein>
<feature type="region of interest" description="Disordered" evidence="1">
    <location>
        <begin position="357"/>
        <end position="377"/>
    </location>
</feature>
<dbReference type="PANTHER" id="PTHR30566:SF25">
    <property type="entry name" value="INNER MEMBRANE PROTEIN"/>
    <property type="match status" value="1"/>
</dbReference>
<dbReference type="GO" id="GO:0055085">
    <property type="term" value="P:transmembrane transport"/>
    <property type="evidence" value="ECO:0007669"/>
    <property type="project" value="InterPro"/>
</dbReference>
<feature type="transmembrane region" description="Helical" evidence="2">
    <location>
        <begin position="53"/>
        <end position="74"/>
    </location>
</feature>
<keyword evidence="2" id="KW-0812">Transmembrane</keyword>
<evidence type="ECO:0000256" key="1">
    <source>
        <dbReference type="SAM" id="MobiDB-lite"/>
    </source>
</evidence>
<evidence type="ECO:0000259" key="3">
    <source>
        <dbReference type="Pfam" id="PF00924"/>
    </source>
</evidence>
<feature type="transmembrane region" description="Helical" evidence="2">
    <location>
        <begin position="20"/>
        <end position="41"/>
    </location>
</feature>
<dbReference type="InterPro" id="IPR006685">
    <property type="entry name" value="MscS_channel_2nd"/>
</dbReference>
<comment type="caution">
    <text evidence="4">The sequence shown here is derived from an EMBL/GenBank/DDBJ whole genome shotgun (WGS) entry which is preliminary data.</text>
</comment>
<accession>A0A1J5R109</accession>
<dbReference type="SUPFAM" id="SSF50182">
    <property type="entry name" value="Sm-like ribonucleoproteins"/>
    <property type="match status" value="1"/>
</dbReference>
<evidence type="ECO:0000256" key="2">
    <source>
        <dbReference type="SAM" id="Phobius"/>
    </source>
</evidence>
<proteinExistence type="predicted"/>
<dbReference type="Gene3D" id="1.10.287.1260">
    <property type="match status" value="1"/>
</dbReference>
<sequence length="377" mass="41857">MHEDLVINAGAWIGSHLPESAAIALSVIALPVFLLTSRLVLRALHARGIGPLLWLRTRTPLGVVWMLLIARLNLRLLHEHTGPVPWLLIVLQLALIAGFTWLAMRIVQAGGEVVTLRRGGLELPDDPKLLDTNLQARGALTRARVLTRVVNLIVILIGVGLALMSIPGVRRIGTSLLASAGIAGVVVGFAARPVLSNLLAGLQIALTEPIRLNDVLIVQGEWGRVEEITGTYVVFRIWDDRRLILPLQWFIEHPFENWTRTSASLLATVFLWVDYTMPIEPIRAELKRLCAADPDWDERYALVHVTESDDHALQVRLLMSAANSARAWELRCRVREAMVAYLQREWPQHLPNRRLNWQPDEPFASPAGLRPGSGGAA</sequence>
<organism evidence="4">
    <name type="scientific">mine drainage metagenome</name>
    <dbReference type="NCBI Taxonomy" id="410659"/>
    <lineage>
        <taxon>unclassified sequences</taxon>
        <taxon>metagenomes</taxon>
        <taxon>ecological metagenomes</taxon>
    </lineage>
</organism>
<dbReference type="Pfam" id="PF00924">
    <property type="entry name" value="MS_channel_2nd"/>
    <property type="match status" value="1"/>
</dbReference>
<gene>
    <name evidence="4" type="primary">mscM_2</name>
    <name evidence="4" type="ORF">GALL_285270</name>
</gene>
<dbReference type="PANTHER" id="PTHR30566">
    <property type="entry name" value="YNAI-RELATED MECHANOSENSITIVE ION CHANNEL"/>
    <property type="match status" value="1"/>
</dbReference>
<dbReference type="GO" id="GO:0016020">
    <property type="term" value="C:membrane"/>
    <property type="evidence" value="ECO:0007669"/>
    <property type="project" value="InterPro"/>
</dbReference>
<feature type="transmembrane region" description="Helical" evidence="2">
    <location>
        <begin position="145"/>
        <end position="166"/>
    </location>
</feature>
<feature type="transmembrane region" description="Helical" evidence="2">
    <location>
        <begin position="86"/>
        <end position="107"/>
    </location>
</feature>
<keyword evidence="2" id="KW-1133">Transmembrane helix</keyword>
<reference evidence="4" key="1">
    <citation type="submission" date="2016-10" db="EMBL/GenBank/DDBJ databases">
        <title>Sequence of Gallionella enrichment culture.</title>
        <authorList>
            <person name="Poehlein A."/>
            <person name="Muehling M."/>
            <person name="Daniel R."/>
        </authorList>
    </citation>
    <scope>NUCLEOTIDE SEQUENCE</scope>
</reference>
<name>A0A1J5R109_9ZZZZ</name>
<dbReference type="InterPro" id="IPR010920">
    <property type="entry name" value="LSM_dom_sf"/>
</dbReference>
<dbReference type="EMBL" id="MLJW01000324">
    <property type="protein sequence ID" value="OIQ89600.1"/>
    <property type="molecule type" value="Genomic_DNA"/>
</dbReference>
<feature type="domain" description="Mechanosensitive ion channel MscS" evidence="3">
    <location>
        <begin position="194"/>
        <end position="260"/>
    </location>
</feature>
<evidence type="ECO:0000313" key="4">
    <source>
        <dbReference type="EMBL" id="OIQ89600.1"/>
    </source>
</evidence>
<keyword evidence="2" id="KW-0472">Membrane</keyword>
<dbReference type="AlphaFoldDB" id="A0A1J5R109"/>